<evidence type="ECO:0000313" key="2">
    <source>
        <dbReference type="EMBL" id="ELY35554.1"/>
    </source>
</evidence>
<evidence type="ECO:0000256" key="1">
    <source>
        <dbReference type="SAM" id="MobiDB-lite"/>
    </source>
</evidence>
<gene>
    <name evidence="2" type="ORF">C496_23296</name>
</gene>
<keyword evidence="3" id="KW-1185">Reference proteome</keyword>
<dbReference type="AlphaFoldDB" id="L9VES2"/>
<feature type="region of interest" description="Disordered" evidence="1">
    <location>
        <begin position="40"/>
        <end position="67"/>
    </location>
</feature>
<reference evidence="2 3" key="1">
    <citation type="journal article" date="2014" name="PLoS Genet.">
        <title>Phylogenetically driven sequencing of extremely halophilic archaea reveals strategies for static and dynamic osmo-response.</title>
        <authorList>
            <person name="Becker E.A."/>
            <person name="Seitzer P.M."/>
            <person name="Tritt A."/>
            <person name="Larsen D."/>
            <person name="Krusor M."/>
            <person name="Yao A.I."/>
            <person name="Wu D."/>
            <person name="Madern D."/>
            <person name="Eisen J.A."/>
            <person name="Darling A.E."/>
            <person name="Facciotti M.T."/>
        </authorList>
    </citation>
    <scope>NUCLEOTIDE SEQUENCE [LARGE SCALE GENOMIC DNA]</scope>
    <source>
        <strain evidence="2 3">GA33</strain>
    </source>
</reference>
<name>L9VES2_9EURY</name>
<sequence>MCDPLAERDRGPLALPTGPRPYLPTKYRERTTVFGRSDDALANATHRSRVGRTRRGDPLAEPPRDRVDSFRAGHRDFAQETHATVPGVTRGAFHPFDECRSRSLVGRDRVCDDLAECGRRRCQLRSGCLSHALHQRRGRVCGQVGVQRDASSDRTSEPTPLPVAERGIFTEPPERLKRLFPGTIR</sequence>
<feature type="region of interest" description="Disordered" evidence="1">
    <location>
        <begin position="1"/>
        <end position="26"/>
    </location>
</feature>
<feature type="region of interest" description="Disordered" evidence="1">
    <location>
        <begin position="145"/>
        <end position="165"/>
    </location>
</feature>
<proteinExistence type="predicted"/>
<organism evidence="2 3">
    <name type="scientific">Natronorubrum tibetense GA33</name>
    <dbReference type="NCBI Taxonomy" id="1114856"/>
    <lineage>
        <taxon>Archaea</taxon>
        <taxon>Methanobacteriati</taxon>
        <taxon>Methanobacteriota</taxon>
        <taxon>Stenosarchaea group</taxon>
        <taxon>Halobacteria</taxon>
        <taxon>Halobacteriales</taxon>
        <taxon>Natrialbaceae</taxon>
        <taxon>Natronorubrum</taxon>
    </lineage>
</organism>
<dbReference type="EMBL" id="AOHW01000056">
    <property type="protein sequence ID" value="ELY35554.1"/>
    <property type="molecule type" value="Genomic_DNA"/>
</dbReference>
<comment type="caution">
    <text evidence="2">The sequence shown here is derived from an EMBL/GenBank/DDBJ whole genome shotgun (WGS) entry which is preliminary data.</text>
</comment>
<accession>L9VES2</accession>
<evidence type="ECO:0000313" key="3">
    <source>
        <dbReference type="Proteomes" id="UP000011599"/>
    </source>
</evidence>
<feature type="compositionally biased region" description="Basic and acidic residues" evidence="1">
    <location>
        <begin position="1"/>
        <end position="11"/>
    </location>
</feature>
<feature type="compositionally biased region" description="Basic and acidic residues" evidence="1">
    <location>
        <begin position="54"/>
        <end position="67"/>
    </location>
</feature>
<dbReference type="Proteomes" id="UP000011599">
    <property type="component" value="Unassembled WGS sequence"/>
</dbReference>
<protein>
    <submittedName>
        <fullName evidence="2">Uncharacterized protein</fullName>
    </submittedName>
</protein>